<protein>
    <recommendedName>
        <fullName evidence="4">Acyltransferase</fullName>
    </recommendedName>
</protein>
<reference evidence="2 3" key="1">
    <citation type="submission" date="2018-11" db="EMBL/GenBank/DDBJ databases">
        <title>Chryseotalea sanarue gen. nov., sp., nov., a member of the family Cytophagaceae, isolated from a brackish lake in Hamamatsu Japan.</title>
        <authorList>
            <person name="Maejima Y."/>
            <person name="Iino T."/>
            <person name="Muraguchi Y."/>
            <person name="Fukuda K."/>
            <person name="Ohkuma M."/>
            <person name="Moriuchi R."/>
            <person name="Dohra H."/>
            <person name="Kimbara K."/>
            <person name="Shintani M."/>
        </authorList>
    </citation>
    <scope>NUCLEOTIDE SEQUENCE [LARGE SCALE GENOMIC DNA]</scope>
    <source>
        <strain evidence="2 3">Ys</strain>
    </source>
</reference>
<dbReference type="AlphaFoldDB" id="A0A401U6U6"/>
<evidence type="ECO:0000256" key="1">
    <source>
        <dbReference type="ARBA" id="ARBA00007274"/>
    </source>
</evidence>
<proteinExistence type="inferred from homology"/>
<comment type="caution">
    <text evidence="2">The sequence shown here is derived from an EMBL/GenBank/DDBJ whole genome shotgun (WGS) entry which is preliminary data.</text>
</comment>
<dbReference type="Proteomes" id="UP000288227">
    <property type="component" value="Unassembled WGS sequence"/>
</dbReference>
<evidence type="ECO:0000313" key="3">
    <source>
        <dbReference type="Proteomes" id="UP000288227"/>
    </source>
</evidence>
<keyword evidence="3" id="KW-1185">Reference proteome</keyword>
<dbReference type="OrthoDB" id="9814490at2"/>
<evidence type="ECO:0000313" key="2">
    <source>
        <dbReference type="EMBL" id="GCC50599.1"/>
    </source>
</evidence>
<dbReference type="InterPro" id="IPR011004">
    <property type="entry name" value="Trimer_LpxA-like_sf"/>
</dbReference>
<dbReference type="RefSeq" id="WP_127121214.1">
    <property type="nucleotide sequence ID" value="NZ_BHXQ01000001.1"/>
</dbReference>
<gene>
    <name evidence="2" type="ORF">SanaruYs_08140</name>
</gene>
<sequence length="223" mass="24706">MKYFKIIIQIFCFLFPWPVRKLGLKIFLGFVLERNSKIGFSIILAKQVVLKKGSLIKSGTFINAIDSLILHEFAKIGSFNWITGASIRTEAYRRSVSRKCELVLGVHTRITDRHYMDCNGGIYVGDFTTIAGVRSQFITHGINIKDNCQEADPILIGKYCMIGTGVIVLKGSILPDYSVLAAGAILNKPMHASYTVYAGNPAQSVKSLDDQAAYFTRDTGNVN</sequence>
<dbReference type="InterPro" id="IPR050179">
    <property type="entry name" value="Trans_hexapeptide_repeat"/>
</dbReference>
<dbReference type="PANTHER" id="PTHR43300">
    <property type="entry name" value="ACETYLTRANSFERASE"/>
    <property type="match status" value="1"/>
</dbReference>
<dbReference type="EMBL" id="BHXQ01000001">
    <property type="protein sequence ID" value="GCC50599.1"/>
    <property type="molecule type" value="Genomic_DNA"/>
</dbReference>
<organism evidence="2 3">
    <name type="scientific">Chryseotalea sanaruensis</name>
    <dbReference type="NCBI Taxonomy" id="2482724"/>
    <lineage>
        <taxon>Bacteria</taxon>
        <taxon>Pseudomonadati</taxon>
        <taxon>Bacteroidota</taxon>
        <taxon>Cytophagia</taxon>
        <taxon>Cytophagales</taxon>
        <taxon>Chryseotaleaceae</taxon>
        <taxon>Chryseotalea</taxon>
    </lineage>
</organism>
<accession>A0A401U6U6</accession>
<evidence type="ECO:0008006" key="4">
    <source>
        <dbReference type="Google" id="ProtNLM"/>
    </source>
</evidence>
<dbReference type="SUPFAM" id="SSF51161">
    <property type="entry name" value="Trimeric LpxA-like enzymes"/>
    <property type="match status" value="1"/>
</dbReference>
<name>A0A401U6U6_9BACT</name>
<comment type="similarity">
    <text evidence="1">Belongs to the transferase hexapeptide repeat family.</text>
</comment>
<dbReference type="Gene3D" id="2.160.10.10">
    <property type="entry name" value="Hexapeptide repeat proteins"/>
    <property type="match status" value="1"/>
</dbReference>